<dbReference type="EMBL" id="PDUG01000005">
    <property type="protein sequence ID" value="PIC26611.1"/>
    <property type="molecule type" value="Genomic_DNA"/>
</dbReference>
<evidence type="ECO:0000259" key="2">
    <source>
        <dbReference type="Pfam" id="PF10328"/>
    </source>
</evidence>
<reference evidence="4" key="1">
    <citation type="submission" date="2017-10" db="EMBL/GenBank/DDBJ databases">
        <title>Rapid genome shrinkage in a self-fertile nematode reveals novel sperm competition proteins.</title>
        <authorList>
            <person name="Yin D."/>
            <person name="Schwarz E.M."/>
            <person name="Thomas C.G."/>
            <person name="Felde R.L."/>
            <person name="Korf I.F."/>
            <person name="Cutter A.D."/>
            <person name="Schartner C.M."/>
            <person name="Ralston E.J."/>
            <person name="Meyer B.J."/>
            <person name="Haag E.S."/>
        </authorList>
    </citation>
    <scope>NUCLEOTIDE SEQUENCE [LARGE SCALE GENOMIC DNA]</scope>
    <source>
        <strain evidence="4">JU1422</strain>
    </source>
</reference>
<gene>
    <name evidence="3" type="primary">Cnig_chr_V.g19133</name>
    <name evidence="3" type="ORF">B9Z55_019133</name>
</gene>
<dbReference type="AlphaFoldDB" id="A0A2G5THS3"/>
<keyword evidence="1" id="KW-1133">Transmembrane helix</keyword>
<organism evidence="3 4">
    <name type="scientific">Caenorhabditis nigoni</name>
    <dbReference type="NCBI Taxonomy" id="1611254"/>
    <lineage>
        <taxon>Eukaryota</taxon>
        <taxon>Metazoa</taxon>
        <taxon>Ecdysozoa</taxon>
        <taxon>Nematoda</taxon>
        <taxon>Chromadorea</taxon>
        <taxon>Rhabditida</taxon>
        <taxon>Rhabditina</taxon>
        <taxon>Rhabditomorpha</taxon>
        <taxon>Rhabditoidea</taxon>
        <taxon>Rhabditidae</taxon>
        <taxon>Peloderinae</taxon>
        <taxon>Caenorhabditis</taxon>
    </lineage>
</organism>
<evidence type="ECO:0000313" key="3">
    <source>
        <dbReference type="EMBL" id="PIC26611.1"/>
    </source>
</evidence>
<dbReference type="Proteomes" id="UP000230233">
    <property type="component" value="Chromosome V"/>
</dbReference>
<feature type="transmembrane region" description="Helical" evidence="1">
    <location>
        <begin position="261"/>
        <end position="285"/>
    </location>
</feature>
<sequence>MNSTLSRIIILSDYRSWPNCCAALMMTLNCFLGLFFNGGLIYILATDKHPKTSFNTMCIMRAFNNIIVLIAAFMMVYVPKSLLGFGILPLELESFLICISLNCYLFNEFQSIYVSINRFIALYFSNYYNLLCGNWATFIVNFIIFIERVVHITLETISRISEEKFISFSPDLLTFTALEVSAEGMIWKTLLMFLVAFIANFCTFVKLTLFYLNADCRNDVEKWKLVRKNMRLFSQTILQDALFFIDNLFTYHMGEMSNHRFWLFICATFIWQSVHVMDGFIMIMFNDRLSVLKSFIFGGSDVSSG</sequence>
<name>A0A2G5THS3_9PELO</name>
<feature type="transmembrane region" description="Helical" evidence="1">
    <location>
        <begin position="190"/>
        <end position="212"/>
    </location>
</feature>
<accession>A0A2G5THS3</accession>
<dbReference type="PANTHER" id="PTHR23013">
    <property type="entry name" value="SERPENTINE RECEPTOR"/>
    <property type="match status" value="1"/>
</dbReference>
<dbReference type="STRING" id="1611254.A0A2G5THS3"/>
<feature type="transmembrane region" description="Helical" evidence="1">
    <location>
        <begin position="57"/>
        <end position="77"/>
    </location>
</feature>
<dbReference type="Pfam" id="PF10328">
    <property type="entry name" value="7TM_GPCR_Srx"/>
    <property type="match status" value="1"/>
</dbReference>
<evidence type="ECO:0000256" key="1">
    <source>
        <dbReference type="SAM" id="Phobius"/>
    </source>
</evidence>
<keyword evidence="1" id="KW-0812">Transmembrane</keyword>
<dbReference type="OrthoDB" id="5845782at2759"/>
<dbReference type="InterPro" id="IPR019430">
    <property type="entry name" value="7TM_GPCR_serpentine_rcpt_Srx"/>
</dbReference>
<feature type="transmembrane region" description="Helical" evidence="1">
    <location>
        <begin position="22"/>
        <end position="45"/>
    </location>
</feature>
<protein>
    <recommendedName>
        <fullName evidence="2">7TM GPCR serpentine receptor class x (Srx) domain-containing protein</fullName>
    </recommendedName>
</protein>
<keyword evidence="1" id="KW-0472">Membrane</keyword>
<dbReference type="SUPFAM" id="SSF81321">
    <property type="entry name" value="Family A G protein-coupled receptor-like"/>
    <property type="match status" value="1"/>
</dbReference>
<evidence type="ECO:0000313" key="4">
    <source>
        <dbReference type="Proteomes" id="UP000230233"/>
    </source>
</evidence>
<keyword evidence="4" id="KW-1185">Reference proteome</keyword>
<dbReference type="PANTHER" id="PTHR23013:SF32">
    <property type="entry name" value="7TM GPCR SERPENTINE RECEPTOR CLASS X (SRX) DOMAIN-CONTAINING PROTEIN"/>
    <property type="match status" value="1"/>
</dbReference>
<proteinExistence type="predicted"/>
<comment type="caution">
    <text evidence="3">The sequence shown here is derived from an EMBL/GenBank/DDBJ whole genome shotgun (WGS) entry which is preliminary data.</text>
</comment>
<feature type="transmembrane region" description="Helical" evidence="1">
    <location>
        <begin position="83"/>
        <end position="106"/>
    </location>
</feature>
<feature type="domain" description="7TM GPCR serpentine receptor class x (Srx)" evidence="2">
    <location>
        <begin position="29"/>
        <end position="286"/>
    </location>
</feature>
<feature type="transmembrane region" description="Helical" evidence="1">
    <location>
        <begin position="127"/>
        <end position="146"/>
    </location>
</feature>